<keyword evidence="1" id="KW-1133">Transmembrane helix</keyword>
<gene>
    <name evidence="2" type="ORF">G3435_20655</name>
    <name evidence="3" type="ORF">G3436_18015</name>
</gene>
<keyword evidence="1" id="KW-0812">Transmembrane</keyword>
<evidence type="ECO:0000313" key="2">
    <source>
        <dbReference type="EMBL" id="NER61710.1"/>
    </source>
</evidence>
<accession>A0A6B3NTZ8</accession>
<dbReference type="AlphaFoldDB" id="A0A6B3NTZ8"/>
<proteinExistence type="predicted"/>
<feature type="transmembrane region" description="Helical" evidence="1">
    <location>
        <begin position="92"/>
        <end position="112"/>
    </location>
</feature>
<protein>
    <submittedName>
        <fullName evidence="3">Uncharacterized protein</fullName>
    </submittedName>
</protein>
<keyword evidence="1" id="KW-0472">Membrane</keyword>
<reference evidence="4 5" key="1">
    <citation type="submission" date="2020-02" db="EMBL/GenBank/DDBJ databases">
        <title>Broccoli isolated Pseudomonas sp.</title>
        <authorList>
            <person name="Fujikawa T."/>
            <person name="Sawada H."/>
        </authorList>
    </citation>
    <scope>NUCLEOTIDE SEQUENCE [LARGE SCALE GENOMIC DNA]</scope>
    <source>
        <strain evidence="3 5">MAFF212427</strain>
        <strain evidence="2 4">MAFF212428</strain>
    </source>
</reference>
<keyword evidence="5" id="KW-1185">Reference proteome</keyword>
<comment type="caution">
    <text evidence="3">The sequence shown here is derived from an EMBL/GenBank/DDBJ whole genome shotgun (WGS) entry which is preliminary data.</text>
</comment>
<evidence type="ECO:0000313" key="3">
    <source>
        <dbReference type="EMBL" id="NER65416.1"/>
    </source>
</evidence>
<accession>A0A6M0D5R8</accession>
<evidence type="ECO:0000256" key="1">
    <source>
        <dbReference type="SAM" id="Phobius"/>
    </source>
</evidence>
<dbReference type="Proteomes" id="UP000482634">
    <property type="component" value="Unassembled WGS sequence"/>
</dbReference>
<name>A0A6B3NTZ8_9PSED</name>
<sequence>MSQTTYTVFLPDRPLPIRIEADSFVSLGCELVLHKGQEMVARTSDRGFVVRTDLALESCSQAESLHVNAAGVRVEHIAPATMSELKGGAAPVWWFLAGAVVVGIATVVGLVAKL</sequence>
<dbReference type="Proteomes" id="UP000480410">
    <property type="component" value="Unassembled WGS sequence"/>
</dbReference>
<dbReference type="EMBL" id="JAAHBV010000513">
    <property type="protein sequence ID" value="NER61710.1"/>
    <property type="molecule type" value="Genomic_DNA"/>
</dbReference>
<organism evidence="3 5">
    <name type="scientific">Pseudomonas brassicae</name>
    <dbReference type="NCBI Taxonomy" id="2708063"/>
    <lineage>
        <taxon>Bacteria</taxon>
        <taxon>Pseudomonadati</taxon>
        <taxon>Pseudomonadota</taxon>
        <taxon>Gammaproteobacteria</taxon>
        <taxon>Pseudomonadales</taxon>
        <taxon>Pseudomonadaceae</taxon>
        <taxon>Pseudomonas</taxon>
    </lineage>
</organism>
<dbReference type="RefSeq" id="WP_163947630.1">
    <property type="nucleotide sequence ID" value="NZ_JAAHBU010000268.1"/>
</dbReference>
<evidence type="ECO:0000313" key="5">
    <source>
        <dbReference type="Proteomes" id="UP000482634"/>
    </source>
</evidence>
<evidence type="ECO:0000313" key="4">
    <source>
        <dbReference type="Proteomes" id="UP000480410"/>
    </source>
</evidence>
<dbReference type="EMBL" id="JAAHBU010000268">
    <property type="protein sequence ID" value="NER65416.1"/>
    <property type="molecule type" value="Genomic_DNA"/>
</dbReference>